<reference evidence="8" key="1">
    <citation type="submission" date="2023-10" db="EMBL/GenBank/DDBJ databases">
        <authorList>
            <person name="Noh H."/>
        </authorList>
    </citation>
    <scope>NUCLEOTIDE SEQUENCE</scope>
    <source>
        <strain evidence="8">DUCC4014</strain>
    </source>
</reference>
<dbReference type="InterPro" id="IPR011701">
    <property type="entry name" value="MFS"/>
</dbReference>
<dbReference type="PANTHER" id="PTHR23502">
    <property type="entry name" value="MAJOR FACILITATOR SUPERFAMILY"/>
    <property type="match status" value="1"/>
</dbReference>
<feature type="transmembrane region" description="Helical" evidence="6">
    <location>
        <begin position="199"/>
        <end position="220"/>
    </location>
</feature>
<dbReference type="PROSITE" id="PS50850">
    <property type="entry name" value="MFS"/>
    <property type="match status" value="1"/>
</dbReference>
<keyword evidence="4 6" id="KW-0472">Membrane</keyword>
<sequence>MAKTSAASLDTTMTPSTPTAPGSASPRTKAASAPIPDGCSRGRLEDGSPVIWVDFPPGSTENPFYFTTARKTAITLVASWYTFMTAYTISVFPISAPSMCAELHCSQLEVSAGVALYTWGFAIAPLFLAPLSEELGRRWTYIGAVFIFWIFHIQMALAHNTATILVSCFIRGCAGSVGATLVGGTISDIFIPARRGLPMAVFGFCAVCGGGAGALCMGFVEGNRHLQWRWVWWLMVIMLGVFFPIVVLVMRETRAPIILARKAKRLRKERGDADGGRYMARGEEAKTSFVTQMKGSLSRPLLFLITEPVVLFFSIWIGLGWGVFYTQIVGLPYIYKHVHVFRTPGQVGLTYLSIVIGAMLGFALNFVQERIYKAKAPKRGVEARLYAPMAAGIFFAIGCYITGFTAVKNVHWIGPCIGMVVVLASVLTIYICSFTYLSECYGKFASSAVAGQSFLRNMISGALALASTTMFDRMTVRWAIVMMAAIGTVLSLVPFVAFFYGPAIRARSKYSRELMELERQELEKEREKREARGMDTADAEDPEGDANSTYEREHPEVTAQPKV</sequence>
<dbReference type="PROSITE" id="PS00216">
    <property type="entry name" value="SUGAR_TRANSPORT_1"/>
    <property type="match status" value="1"/>
</dbReference>
<feature type="transmembrane region" description="Helical" evidence="6">
    <location>
        <begin position="345"/>
        <end position="364"/>
    </location>
</feature>
<dbReference type="PANTHER" id="PTHR23502:SF134">
    <property type="entry name" value="MAJOR FACILITATOR SUPERFAMILY (MFS) PROFILE DOMAIN-CONTAINING PROTEIN-RELATED"/>
    <property type="match status" value="1"/>
</dbReference>
<feature type="transmembrane region" description="Helical" evidence="6">
    <location>
        <begin position="114"/>
        <end position="132"/>
    </location>
</feature>
<dbReference type="GO" id="GO:0022857">
    <property type="term" value="F:transmembrane transporter activity"/>
    <property type="evidence" value="ECO:0007669"/>
    <property type="project" value="InterPro"/>
</dbReference>
<keyword evidence="3 6" id="KW-1133">Transmembrane helix</keyword>
<keyword evidence="2 6" id="KW-0812">Transmembrane</keyword>
<feature type="domain" description="Major facilitator superfamily (MFS) profile" evidence="7">
    <location>
        <begin position="74"/>
        <end position="505"/>
    </location>
</feature>
<dbReference type="SUPFAM" id="SSF103473">
    <property type="entry name" value="MFS general substrate transporter"/>
    <property type="match status" value="1"/>
</dbReference>
<evidence type="ECO:0000313" key="9">
    <source>
        <dbReference type="Proteomes" id="UP000827549"/>
    </source>
</evidence>
<dbReference type="GO" id="GO:0042908">
    <property type="term" value="P:xenobiotic transport"/>
    <property type="evidence" value="ECO:0007669"/>
    <property type="project" value="UniProtKB-ARBA"/>
</dbReference>
<dbReference type="InterPro" id="IPR005829">
    <property type="entry name" value="Sugar_transporter_CS"/>
</dbReference>
<dbReference type="EMBL" id="CP086718">
    <property type="protein sequence ID" value="WOO84141.1"/>
    <property type="molecule type" value="Genomic_DNA"/>
</dbReference>
<dbReference type="GeneID" id="87810834"/>
<feature type="transmembrane region" description="Helical" evidence="6">
    <location>
        <begin position="164"/>
        <end position="187"/>
    </location>
</feature>
<evidence type="ECO:0000256" key="6">
    <source>
        <dbReference type="SAM" id="Phobius"/>
    </source>
</evidence>
<keyword evidence="9" id="KW-1185">Reference proteome</keyword>
<dbReference type="FunFam" id="1.20.1250.20:FF:000082">
    <property type="entry name" value="MFS multidrug transporter, putative"/>
    <property type="match status" value="1"/>
</dbReference>
<proteinExistence type="predicted"/>
<dbReference type="Proteomes" id="UP000827549">
    <property type="component" value="Chromosome 5"/>
</dbReference>
<accession>A0AAF0YFY6</accession>
<evidence type="ECO:0000313" key="8">
    <source>
        <dbReference type="EMBL" id="WOO84141.1"/>
    </source>
</evidence>
<dbReference type="Gene3D" id="1.20.1250.20">
    <property type="entry name" value="MFS general substrate transporter like domains"/>
    <property type="match status" value="1"/>
</dbReference>
<evidence type="ECO:0000256" key="1">
    <source>
        <dbReference type="ARBA" id="ARBA00004141"/>
    </source>
</evidence>
<gene>
    <name evidence="8" type="primary">mrr1_1</name>
    <name evidence="8" type="ORF">LOC62_05G007662</name>
</gene>
<feature type="transmembrane region" description="Helical" evidence="6">
    <location>
        <begin position="412"/>
        <end position="437"/>
    </location>
</feature>
<organism evidence="8 9">
    <name type="scientific">Vanrija pseudolonga</name>
    <dbReference type="NCBI Taxonomy" id="143232"/>
    <lineage>
        <taxon>Eukaryota</taxon>
        <taxon>Fungi</taxon>
        <taxon>Dikarya</taxon>
        <taxon>Basidiomycota</taxon>
        <taxon>Agaricomycotina</taxon>
        <taxon>Tremellomycetes</taxon>
        <taxon>Trichosporonales</taxon>
        <taxon>Trichosporonaceae</taxon>
        <taxon>Vanrija</taxon>
    </lineage>
</organism>
<dbReference type="AlphaFoldDB" id="A0AAF0YFY6"/>
<feature type="transmembrane region" description="Helical" evidence="6">
    <location>
        <begin position="478"/>
        <end position="500"/>
    </location>
</feature>
<dbReference type="Pfam" id="PF07690">
    <property type="entry name" value="MFS_1"/>
    <property type="match status" value="1"/>
</dbReference>
<feature type="compositionally biased region" description="Basic and acidic residues" evidence="5">
    <location>
        <begin position="519"/>
        <end position="535"/>
    </location>
</feature>
<feature type="transmembrane region" description="Helical" evidence="6">
    <location>
        <begin position="139"/>
        <end position="158"/>
    </location>
</feature>
<evidence type="ECO:0000256" key="3">
    <source>
        <dbReference type="ARBA" id="ARBA00022989"/>
    </source>
</evidence>
<feature type="region of interest" description="Disordered" evidence="5">
    <location>
        <begin position="1"/>
        <end position="43"/>
    </location>
</feature>
<feature type="transmembrane region" description="Helical" evidence="6">
    <location>
        <begin position="301"/>
        <end position="325"/>
    </location>
</feature>
<dbReference type="GO" id="GO:0005886">
    <property type="term" value="C:plasma membrane"/>
    <property type="evidence" value="ECO:0007669"/>
    <property type="project" value="TreeGrafter"/>
</dbReference>
<name>A0AAF0YFY6_9TREE</name>
<feature type="transmembrane region" description="Helical" evidence="6">
    <location>
        <begin position="385"/>
        <end position="406"/>
    </location>
</feature>
<dbReference type="InterPro" id="IPR036259">
    <property type="entry name" value="MFS_trans_sf"/>
</dbReference>
<feature type="compositionally biased region" description="Low complexity" evidence="5">
    <location>
        <begin position="8"/>
        <end position="28"/>
    </location>
</feature>
<dbReference type="RefSeq" id="XP_062630167.1">
    <property type="nucleotide sequence ID" value="XM_062774183.1"/>
</dbReference>
<dbReference type="GO" id="GO:0140115">
    <property type="term" value="P:export across plasma membrane"/>
    <property type="evidence" value="ECO:0007669"/>
    <property type="project" value="UniProtKB-ARBA"/>
</dbReference>
<evidence type="ECO:0000256" key="5">
    <source>
        <dbReference type="SAM" id="MobiDB-lite"/>
    </source>
</evidence>
<feature type="transmembrane region" description="Helical" evidence="6">
    <location>
        <begin position="73"/>
        <end position="94"/>
    </location>
</feature>
<evidence type="ECO:0000259" key="7">
    <source>
        <dbReference type="PROSITE" id="PS50850"/>
    </source>
</evidence>
<evidence type="ECO:0000256" key="4">
    <source>
        <dbReference type="ARBA" id="ARBA00023136"/>
    </source>
</evidence>
<protein>
    <submittedName>
        <fullName evidence="8">Citrinin biosynthesis cluster MFS transporter mrr1</fullName>
    </submittedName>
</protein>
<feature type="region of interest" description="Disordered" evidence="5">
    <location>
        <begin position="519"/>
        <end position="563"/>
    </location>
</feature>
<comment type="subcellular location">
    <subcellularLocation>
        <location evidence="1">Membrane</location>
        <topology evidence="1">Multi-pass membrane protein</topology>
    </subcellularLocation>
</comment>
<evidence type="ECO:0000256" key="2">
    <source>
        <dbReference type="ARBA" id="ARBA00022692"/>
    </source>
</evidence>
<dbReference type="InterPro" id="IPR020846">
    <property type="entry name" value="MFS_dom"/>
</dbReference>
<feature type="transmembrane region" description="Helical" evidence="6">
    <location>
        <begin position="232"/>
        <end position="250"/>
    </location>
</feature>